<accession>A0ABQ8GKC5</accession>
<gene>
    <name evidence="1" type="ORF">B0J12DRAFT_696532</name>
</gene>
<protein>
    <submittedName>
        <fullName evidence="1">Uncharacterized protein</fullName>
    </submittedName>
</protein>
<dbReference type="Proteomes" id="UP000774617">
    <property type="component" value="Unassembled WGS sequence"/>
</dbReference>
<name>A0ABQ8GKC5_9PEZI</name>
<evidence type="ECO:0000313" key="1">
    <source>
        <dbReference type="EMBL" id="KAH7058858.1"/>
    </source>
</evidence>
<keyword evidence="2" id="KW-1185">Reference proteome</keyword>
<reference evidence="1 2" key="1">
    <citation type="journal article" date="2021" name="Nat. Commun.">
        <title>Genetic determinants of endophytism in the Arabidopsis root mycobiome.</title>
        <authorList>
            <person name="Mesny F."/>
            <person name="Miyauchi S."/>
            <person name="Thiergart T."/>
            <person name="Pickel B."/>
            <person name="Atanasova L."/>
            <person name="Karlsson M."/>
            <person name="Huettel B."/>
            <person name="Barry K.W."/>
            <person name="Haridas S."/>
            <person name="Chen C."/>
            <person name="Bauer D."/>
            <person name="Andreopoulos W."/>
            <person name="Pangilinan J."/>
            <person name="LaButti K."/>
            <person name="Riley R."/>
            <person name="Lipzen A."/>
            <person name="Clum A."/>
            <person name="Drula E."/>
            <person name="Henrissat B."/>
            <person name="Kohler A."/>
            <person name="Grigoriev I.V."/>
            <person name="Martin F.M."/>
            <person name="Hacquard S."/>
        </authorList>
    </citation>
    <scope>NUCLEOTIDE SEQUENCE [LARGE SCALE GENOMIC DNA]</scope>
    <source>
        <strain evidence="1 2">MPI-SDFR-AT-0080</strain>
    </source>
</reference>
<dbReference type="PANTHER" id="PTHR14187:SF81">
    <property type="entry name" value="HSP70 FAMILY PROTEIN (AFU_ORTHOLOGUE AFUA_4G14040)"/>
    <property type="match status" value="1"/>
</dbReference>
<proteinExistence type="predicted"/>
<sequence>MKLSCPTQGQSAVARGAAIRGLEGLMPSSRKSRRHYGYEIGMPFRHGIDPIDKRYREAWTGKMYCSEGMKWVVRKGQTIANNFNIEHDICLEFEGRKHDVQQKIRLFCCNSERPPEYGDKPTAEEIGVVHSKIPKKEIKYLPSKKKEGELIKMLETQIAINMASEQATLTVKNLLKGRDVGNATIMFHRD</sequence>
<dbReference type="PANTHER" id="PTHR14187">
    <property type="entry name" value="ALPHA KINASE/ELONGATION FACTOR 2 KINASE"/>
    <property type="match status" value="1"/>
</dbReference>
<evidence type="ECO:0000313" key="2">
    <source>
        <dbReference type="Proteomes" id="UP000774617"/>
    </source>
</evidence>
<comment type="caution">
    <text evidence="1">The sequence shown here is derived from an EMBL/GenBank/DDBJ whole genome shotgun (WGS) entry which is preliminary data.</text>
</comment>
<dbReference type="EMBL" id="JAGTJR010000006">
    <property type="protein sequence ID" value="KAH7058858.1"/>
    <property type="molecule type" value="Genomic_DNA"/>
</dbReference>
<organism evidence="1 2">
    <name type="scientific">Macrophomina phaseolina</name>
    <dbReference type="NCBI Taxonomy" id="35725"/>
    <lineage>
        <taxon>Eukaryota</taxon>
        <taxon>Fungi</taxon>
        <taxon>Dikarya</taxon>
        <taxon>Ascomycota</taxon>
        <taxon>Pezizomycotina</taxon>
        <taxon>Dothideomycetes</taxon>
        <taxon>Dothideomycetes incertae sedis</taxon>
        <taxon>Botryosphaeriales</taxon>
        <taxon>Botryosphaeriaceae</taxon>
        <taxon>Macrophomina</taxon>
    </lineage>
</organism>